<dbReference type="Pfam" id="PF02687">
    <property type="entry name" value="FtsX"/>
    <property type="match status" value="2"/>
</dbReference>
<dbReference type="STRING" id="1267423.SAMN05216290_3709"/>
<feature type="domain" description="ABC3 transporter permease C-terminal" evidence="7">
    <location>
        <begin position="685"/>
        <end position="788"/>
    </location>
</feature>
<evidence type="ECO:0000256" key="2">
    <source>
        <dbReference type="ARBA" id="ARBA00022475"/>
    </source>
</evidence>
<dbReference type="Proteomes" id="UP000199437">
    <property type="component" value="Unassembled WGS sequence"/>
</dbReference>
<keyword evidence="10" id="KW-1185">Reference proteome</keyword>
<feature type="transmembrane region" description="Helical" evidence="6">
    <location>
        <begin position="349"/>
        <end position="370"/>
    </location>
</feature>
<sequence>MIKNYIKIAFRNIRKQSFYAVLNITGLAVGISCCILILTYVADELSYDSFQPEVEQTYRVALDRKFPDNQFVYARSPMPLGVTLVRDLPVVTNFTRVFNNFGSLTFQLEDQYFDERNVLAVDSTFFDFFHADFVSGDKQTALDQPNSLIITEAMATKYFGGQDALGKQLTVQNIGEMMVRGVVKNPPSNSHMHYDFLFSLNTMPGLYRNDFWGSYQTYNYLRLESGTDPAMVEQRIEEIVQSYMEPQVQSFLGIDWQEYEAAGNDHRYFLQPMKDIHLHSNFQWELEPNGNATIVYLFAAISGFILLLACINFINLTTARAANRAREVGMRKVLGAVRKQLVGQFLTEAVFVCLLASALAVFLASMLMPLFNEMSGKQIDIVSLMNWRSIGGLVLFSVLLGVASGLYPAFFLSAFKPISVLKGKVSGGAKSSFLRNGLVIFQFGVSIVLIIGTLVIYQQIQYLNDKPLGFDKDQLVVVERADLLGEQIETFKNILLENPRIESVAGAATIPGRQVNGGTFMDVTGNASERYLMPSIRGDYDLINTMGLNVVDGRAFDNAIVTDSTAIIVNESAVKTFGWNDPIGKQLQPINGPIYTVIGVVEDFHFESLHQNIGPLALFASDLGANPTGLMVLKVSTSDLSNTLASIESSWDEFVQQRAVQLSFVDQEFGELYEAEERSGQLFSAFAVLAIIIACLGAVGLAAFLAAQRRKEIGVRKVLGATTFGLVGLLSKEFVKLILVANLLAWPLAYYLMQQWLNTFAYAVGLNLLVFVMALLGSVLIALLTVSFHSVKAAVTNPAEILHYE</sequence>
<keyword evidence="4 6" id="KW-1133">Transmembrane helix</keyword>
<protein>
    <submittedName>
        <fullName evidence="9">Putative ABC transport system permease protein</fullName>
    </submittedName>
</protein>
<keyword evidence="2" id="KW-1003">Cell membrane</keyword>
<feature type="domain" description="ABC3 transporter permease C-terminal" evidence="7">
    <location>
        <begin position="300"/>
        <end position="413"/>
    </location>
</feature>
<feature type="transmembrane region" description="Helical" evidence="6">
    <location>
        <begin position="20"/>
        <end position="42"/>
    </location>
</feature>
<feature type="transmembrane region" description="Helical" evidence="6">
    <location>
        <begin position="433"/>
        <end position="457"/>
    </location>
</feature>
<evidence type="ECO:0000259" key="7">
    <source>
        <dbReference type="Pfam" id="PF02687"/>
    </source>
</evidence>
<keyword evidence="3 6" id="KW-0812">Transmembrane</keyword>
<feature type="transmembrane region" description="Helical" evidence="6">
    <location>
        <begin position="734"/>
        <end position="753"/>
    </location>
</feature>
<reference evidence="10" key="1">
    <citation type="submission" date="2016-10" db="EMBL/GenBank/DDBJ databases">
        <authorList>
            <person name="Varghese N."/>
            <person name="Submissions S."/>
        </authorList>
    </citation>
    <scope>NUCLEOTIDE SEQUENCE [LARGE SCALE GENOMIC DNA]</scope>
    <source>
        <strain evidence="10">CGMCC 1.12402</strain>
    </source>
</reference>
<evidence type="ECO:0000259" key="8">
    <source>
        <dbReference type="Pfam" id="PF12704"/>
    </source>
</evidence>
<dbReference type="PANTHER" id="PTHR30572">
    <property type="entry name" value="MEMBRANE COMPONENT OF TRANSPORTER-RELATED"/>
    <property type="match status" value="1"/>
</dbReference>
<dbReference type="Pfam" id="PF12704">
    <property type="entry name" value="MacB_PCD"/>
    <property type="match status" value="2"/>
</dbReference>
<evidence type="ECO:0000256" key="5">
    <source>
        <dbReference type="ARBA" id="ARBA00023136"/>
    </source>
</evidence>
<evidence type="ECO:0000256" key="3">
    <source>
        <dbReference type="ARBA" id="ARBA00022692"/>
    </source>
</evidence>
<dbReference type="GeneID" id="99988377"/>
<dbReference type="PROSITE" id="PS51257">
    <property type="entry name" value="PROKAR_LIPOPROTEIN"/>
    <property type="match status" value="1"/>
</dbReference>
<dbReference type="PANTHER" id="PTHR30572:SF18">
    <property type="entry name" value="ABC-TYPE MACROLIDE FAMILY EXPORT SYSTEM PERMEASE COMPONENT 2"/>
    <property type="match status" value="1"/>
</dbReference>
<dbReference type="InterPro" id="IPR003838">
    <property type="entry name" value="ABC3_permease_C"/>
</dbReference>
<gene>
    <name evidence="9" type="ORF">SAMN05216290_3709</name>
</gene>
<comment type="subcellular location">
    <subcellularLocation>
        <location evidence="1">Cell membrane</location>
        <topology evidence="1">Multi-pass membrane protein</topology>
    </subcellularLocation>
</comment>
<evidence type="ECO:0000256" key="1">
    <source>
        <dbReference type="ARBA" id="ARBA00004651"/>
    </source>
</evidence>
<evidence type="ECO:0000313" key="10">
    <source>
        <dbReference type="Proteomes" id="UP000199437"/>
    </source>
</evidence>
<accession>A0A1I0RJW0</accession>
<keyword evidence="5 6" id="KW-0472">Membrane</keyword>
<dbReference type="EMBL" id="FOIR01000004">
    <property type="protein sequence ID" value="SEW41222.1"/>
    <property type="molecule type" value="Genomic_DNA"/>
</dbReference>
<dbReference type="AlphaFoldDB" id="A0A1I0RJW0"/>
<dbReference type="RefSeq" id="WP_090260646.1">
    <property type="nucleotide sequence ID" value="NZ_FOIR01000004.1"/>
</dbReference>
<feature type="transmembrane region" description="Helical" evidence="6">
    <location>
        <begin position="390"/>
        <end position="412"/>
    </location>
</feature>
<evidence type="ECO:0000256" key="6">
    <source>
        <dbReference type="SAM" id="Phobius"/>
    </source>
</evidence>
<feature type="domain" description="MacB-like periplasmic core" evidence="8">
    <location>
        <begin position="445"/>
        <end position="605"/>
    </location>
</feature>
<organism evidence="9 10">
    <name type="scientific">Roseivirga pacifica</name>
    <dbReference type="NCBI Taxonomy" id="1267423"/>
    <lineage>
        <taxon>Bacteria</taxon>
        <taxon>Pseudomonadati</taxon>
        <taxon>Bacteroidota</taxon>
        <taxon>Cytophagia</taxon>
        <taxon>Cytophagales</taxon>
        <taxon>Roseivirgaceae</taxon>
        <taxon>Roseivirga</taxon>
    </lineage>
</organism>
<proteinExistence type="predicted"/>
<name>A0A1I0RJW0_9BACT</name>
<evidence type="ECO:0000256" key="4">
    <source>
        <dbReference type="ARBA" id="ARBA00022989"/>
    </source>
</evidence>
<feature type="domain" description="MacB-like periplasmic core" evidence="8">
    <location>
        <begin position="21"/>
        <end position="238"/>
    </location>
</feature>
<evidence type="ECO:0000313" key="9">
    <source>
        <dbReference type="EMBL" id="SEW41222.1"/>
    </source>
</evidence>
<dbReference type="InterPro" id="IPR050250">
    <property type="entry name" value="Macrolide_Exporter_MacB"/>
</dbReference>
<dbReference type="InterPro" id="IPR025857">
    <property type="entry name" value="MacB_PCD"/>
</dbReference>
<feature type="transmembrane region" description="Helical" evidence="6">
    <location>
        <begin position="682"/>
        <end position="707"/>
    </location>
</feature>
<dbReference type="OrthoDB" id="5933722at2"/>
<feature type="transmembrane region" description="Helical" evidence="6">
    <location>
        <begin position="294"/>
        <end position="316"/>
    </location>
</feature>
<feature type="transmembrane region" description="Helical" evidence="6">
    <location>
        <begin position="759"/>
        <end position="784"/>
    </location>
</feature>
<dbReference type="GO" id="GO:0022857">
    <property type="term" value="F:transmembrane transporter activity"/>
    <property type="evidence" value="ECO:0007669"/>
    <property type="project" value="TreeGrafter"/>
</dbReference>
<dbReference type="GO" id="GO:0005886">
    <property type="term" value="C:plasma membrane"/>
    <property type="evidence" value="ECO:0007669"/>
    <property type="project" value="UniProtKB-SubCell"/>
</dbReference>